<feature type="compositionally biased region" description="Pro residues" evidence="1">
    <location>
        <begin position="17"/>
        <end position="30"/>
    </location>
</feature>
<protein>
    <submittedName>
        <fullName evidence="2">Expressed protein</fullName>
    </submittedName>
</protein>
<reference evidence="2 3" key="1">
    <citation type="journal article" date="2009" name="PLoS Genet.">
        <title>The genome of Nectria haematococca: contribution of supernumerary chromosomes to gene expansion.</title>
        <authorList>
            <person name="Coleman J.J."/>
            <person name="Rounsley S.D."/>
            <person name="Rodriguez-Carres M."/>
            <person name="Kuo A."/>
            <person name="Wasmann C.C."/>
            <person name="Grimwood J."/>
            <person name="Schmutz J."/>
            <person name="Taga M."/>
            <person name="White G.J."/>
            <person name="Zhou S."/>
            <person name="Schwartz D.C."/>
            <person name="Freitag M."/>
            <person name="Ma L.J."/>
            <person name="Danchin E.G."/>
            <person name="Henrissat B."/>
            <person name="Coutinho P.M."/>
            <person name="Nelson D.R."/>
            <person name="Straney D."/>
            <person name="Napoli C.A."/>
            <person name="Barker B.M."/>
            <person name="Gribskov M."/>
            <person name="Rep M."/>
            <person name="Kroken S."/>
            <person name="Molnar I."/>
            <person name="Rensing C."/>
            <person name="Kennell J.C."/>
            <person name="Zamora J."/>
            <person name="Farman M.L."/>
            <person name="Selker E.U."/>
            <person name="Salamov A."/>
            <person name="Shapiro H."/>
            <person name="Pangilinan J."/>
            <person name="Lindquist E."/>
            <person name="Lamers C."/>
            <person name="Grigoriev I.V."/>
            <person name="Geiser D.M."/>
            <person name="Covert S.F."/>
            <person name="Temporini E."/>
            <person name="Vanetten H.D."/>
        </authorList>
    </citation>
    <scope>NUCLEOTIDE SEQUENCE [LARGE SCALE GENOMIC DNA]</scope>
    <source>
        <strain evidence="3">ATCC MYA-4622 / CBS 123669 / FGSC 9596 / NRRL 45880 / 77-13-4</strain>
    </source>
</reference>
<dbReference type="EMBL" id="GG699023">
    <property type="protein sequence ID" value="EEU33549.1"/>
    <property type="molecule type" value="Genomic_DNA"/>
</dbReference>
<dbReference type="VEuPathDB" id="FungiDB:NECHADRAFT_102300"/>
<dbReference type="Proteomes" id="UP000005206">
    <property type="component" value="Unassembled WGS sequence"/>
</dbReference>
<gene>
    <name evidence="2" type="ORF">NECHADRAFT_102300</name>
</gene>
<dbReference type="RefSeq" id="XP_003039262.1">
    <property type="nucleotide sequence ID" value="XM_003039216.1"/>
</dbReference>
<dbReference type="OrthoDB" id="5146605at2759"/>
<evidence type="ECO:0000313" key="3">
    <source>
        <dbReference type="Proteomes" id="UP000005206"/>
    </source>
</evidence>
<dbReference type="GeneID" id="9666785"/>
<feature type="region of interest" description="Disordered" evidence="1">
    <location>
        <begin position="1"/>
        <end position="31"/>
    </location>
</feature>
<name>C7ZR06_FUSV7</name>
<keyword evidence="3" id="KW-1185">Reference proteome</keyword>
<organism evidence="2 3">
    <name type="scientific">Fusarium vanettenii (strain ATCC MYA-4622 / CBS 123669 / FGSC 9596 / NRRL 45880 / 77-13-4)</name>
    <name type="common">Fusarium solani subsp. pisi</name>
    <dbReference type="NCBI Taxonomy" id="660122"/>
    <lineage>
        <taxon>Eukaryota</taxon>
        <taxon>Fungi</taxon>
        <taxon>Dikarya</taxon>
        <taxon>Ascomycota</taxon>
        <taxon>Pezizomycotina</taxon>
        <taxon>Sordariomycetes</taxon>
        <taxon>Hypocreomycetidae</taxon>
        <taxon>Hypocreales</taxon>
        <taxon>Nectriaceae</taxon>
        <taxon>Fusarium</taxon>
        <taxon>Fusarium solani species complex</taxon>
        <taxon>Fusarium vanettenii</taxon>
    </lineage>
</organism>
<dbReference type="InParanoid" id="C7ZR06"/>
<evidence type="ECO:0000313" key="2">
    <source>
        <dbReference type="EMBL" id="EEU33549.1"/>
    </source>
</evidence>
<accession>C7ZR06</accession>
<dbReference type="HOGENOM" id="CLU_2062089_0_0_1"/>
<dbReference type="KEGG" id="nhe:NECHADRAFT_102300"/>
<evidence type="ECO:0000256" key="1">
    <source>
        <dbReference type="SAM" id="MobiDB-lite"/>
    </source>
</evidence>
<proteinExistence type="predicted"/>
<sequence>MTDIAPVEDWSWECPEDPWPAAPPPPPPLPVMHQAPLKEFSLEEFKEETEISFAMAEEFARQSRYSEVAPHLRYSEFDVTIPIKDHLEGDTCPVVGIECKGARTWKSLKRHLRTQKHMA</sequence>
<dbReference type="AlphaFoldDB" id="C7ZR06"/>